<feature type="transmembrane region" description="Helical" evidence="2">
    <location>
        <begin position="69"/>
        <end position="87"/>
    </location>
</feature>
<dbReference type="GO" id="GO:0090482">
    <property type="term" value="F:vitamin transmembrane transporter activity"/>
    <property type="evidence" value="ECO:0007669"/>
    <property type="project" value="InterPro"/>
</dbReference>
<evidence type="ECO:0000256" key="2">
    <source>
        <dbReference type="SAM" id="Phobius"/>
    </source>
</evidence>
<dbReference type="GeneID" id="115034693"/>
<keyword evidence="2" id="KW-0472">Membrane</keyword>
<dbReference type="PANTHER" id="PTHR10686:SF18">
    <property type="entry name" value="IP11787P-RELATED"/>
    <property type="match status" value="1"/>
</dbReference>
<dbReference type="PANTHER" id="PTHR10686">
    <property type="entry name" value="FOLATE TRANSPORTER"/>
    <property type="match status" value="1"/>
</dbReference>
<dbReference type="Proteomes" id="UP000007819">
    <property type="component" value="Unassembled WGS sequence"/>
</dbReference>
<evidence type="ECO:0000256" key="1">
    <source>
        <dbReference type="ARBA" id="ARBA00005773"/>
    </source>
</evidence>
<dbReference type="SUPFAM" id="SSF103473">
    <property type="entry name" value="MFS general substrate transporter"/>
    <property type="match status" value="1"/>
</dbReference>
<proteinExistence type="inferred from homology"/>
<evidence type="ECO:0008006" key="5">
    <source>
        <dbReference type="Google" id="ProtNLM"/>
    </source>
</evidence>
<dbReference type="RefSeq" id="XP_029347898.1">
    <property type="nucleotide sequence ID" value="XM_029492038.1"/>
</dbReference>
<keyword evidence="2" id="KW-1133">Transmembrane helix</keyword>
<comment type="similarity">
    <text evidence="1">Belongs to the reduced folate carrier (RFC) transporter (TC 2.A.48) family.</text>
</comment>
<dbReference type="InterPro" id="IPR036259">
    <property type="entry name" value="MFS_trans_sf"/>
</dbReference>
<reference evidence="3" key="2">
    <citation type="submission" date="2022-06" db="UniProtKB">
        <authorList>
            <consortium name="EnsemblMetazoa"/>
        </authorList>
    </citation>
    <scope>IDENTIFICATION</scope>
</reference>
<sequence length="195" mass="21816">MWSIWYVIAMAAFTQTNLYVNILYTYIADESGDKHMLLNGLVDSLATMCAAISTYQIGKVNVNWNEHGYTFLAFISLVIALLLSLGYCSKNILVVYMMYICLDTIVQSIFVIAMSQIAKQLKHDFYTSVLGFNAFLGIVLSTCLSSLLIRIGTSLPVRFLVYSYTFVILGVVYGCAAVIFATKDKSANRRFSRLP</sequence>
<keyword evidence="4" id="KW-1185">Reference proteome</keyword>
<feature type="transmembrane region" description="Helical" evidence="2">
    <location>
        <begin position="93"/>
        <end position="113"/>
    </location>
</feature>
<organism evidence="3 4">
    <name type="scientific">Acyrthosiphon pisum</name>
    <name type="common">Pea aphid</name>
    <dbReference type="NCBI Taxonomy" id="7029"/>
    <lineage>
        <taxon>Eukaryota</taxon>
        <taxon>Metazoa</taxon>
        <taxon>Ecdysozoa</taxon>
        <taxon>Arthropoda</taxon>
        <taxon>Hexapoda</taxon>
        <taxon>Insecta</taxon>
        <taxon>Pterygota</taxon>
        <taxon>Neoptera</taxon>
        <taxon>Paraneoptera</taxon>
        <taxon>Hemiptera</taxon>
        <taxon>Sternorrhyncha</taxon>
        <taxon>Aphidomorpha</taxon>
        <taxon>Aphidoidea</taxon>
        <taxon>Aphididae</taxon>
        <taxon>Macrosiphini</taxon>
        <taxon>Acyrthosiphon</taxon>
    </lineage>
</organism>
<dbReference type="EnsemblMetazoa" id="XM_029492038.1">
    <property type="protein sequence ID" value="XP_029347898.1"/>
    <property type="gene ID" value="LOC115034693"/>
</dbReference>
<dbReference type="GO" id="GO:0005886">
    <property type="term" value="C:plasma membrane"/>
    <property type="evidence" value="ECO:0007669"/>
    <property type="project" value="TreeGrafter"/>
</dbReference>
<dbReference type="AlphaFoldDB" id="A0A8R2NTL4"/>
<dbReference type="InterPro" id="IPR002666">
    <property type="entry name" value="Folate_carrier"/>
</dbReference>
<keyword evidence="2" id="KW-0812">Transmembrane</keyword>
<dbReference type="Pfam" id="PF01770">
    <property type="entry name" value="Folate_carrier"/>
    <property type="match status" value="1"/>
</dbReference>
<name>A0A8R2NTL4_ACYPI</name>
<feature type="transmembrane region" description="Helical" evidence="2">
    <location>
        <begin position="161"/>
        <end position="181"/>
    </location>
</feature>
<dbReference type="KEGG" id="api:115034693"/>
<evidence type="ECO:0000313" key="3">
    <source>
        <dbReference type="EnsemblMetazoa" id="XP_029347898.1"/>
    </source>
</evidence>
<evidence type="ECO:0000313" key="4">
    <source>
        <dbReference type="Proteomes" id="UP000007819"/>
    </source>
</evidence>
<feature type="transmembrane region" description="Helical" evidence="2">
    <location>
        <begin position="36"/>
        <end position="57"/>
    </location>
</feature>
<reference evidence="4" key="1">
    <citation type="submission" date="2010-06" db="EMBL/GenBank/DDBJ databases">
        <authorList>
            <person name="Jiang H."/>
            <person name="Abraham K."/>
            <person name="Ali S."/>
            <person name="Alsbrooks S.L."/>
            <person name="Anim B.N."/>
            <person name="Anosike U.S."/>
            <person name="Attaway T."/>
            <person name="Bandaranaike D.P."/>
            <person name="Battles P.K."/>
            <person name="Bell S.N."/>
            <person name="Bell A.V."/>
            <person name="Beltran B."/>
            <person name="Bickham C."/>
            <person name="Bustamante Y."/>
            <person name="Caleb T."/>
            <person name="Canada A."/>
            <person name="Cardenas V."/>
            <person name="Carter K."/>
            <person name="Chacko J."/>
            <person name="Chandrabose M.N."/>
            <person name="Chavez D."/>
            <person name="Chavez A."/>
            <person name="Chen L."/>
            <person name="Chu H.-S."/>
            <person name="Claassen K.J."/>
            <person name="Cockrell R."/>
            <person name="Collins M."/>
            <person name="Cooper J.A."/>
            <person name="Cree A."/>
            <person name="Curry S.M."/>
            <person name="Da Y."/>
            <person name="Dao M.D."/>
            <person name="Das B."/>
            <person name="Davila M.-L."/>
            <person name="Davy-Carroll L."/>
            <person name="Denson S."/>
            <person name="Dinh H."/>
            <person name="Ebong V.E."/>
            <person name="Edwards J.R."/>
            <person name="Egan A."/>
            <person name="El-Daye J."/>
            <person name="Escobedo L."/>
            <person name="Fernandez S."/>
            <person name="Fernando P.R."/>
            <person name="Flagg N."/>
            <person name="Forbes L.D."/>
            <person name="Fowler R.G."/>
            <person name="Fu Q."/>
            <person name="Gabisi R.A."/>
            <person name="Ganer J."/>
            <person name="Garbino Pronczuk A."/>
            <person name="Garcia R.M."/>
            <person name="Garner T."/>
            <person name="Garrett T.E."/>
            <person name="Gonzalez D.A."/>
            <person name="Hamid H."/>
            <person name="Hawkins E.S."/>
            <person name="Hirani K."/>
            <person name="Hogues M.E."/>
            <person name="Hollins B."/>
            <person name="Hsiao C.-H."/>
            <person name="Jabil R."/>
            <person name="James M.L."/>
            <person name="Jhangiani S.N."/>
            <person name="Johnson B."/>
            <person name="Johnson Q."/>
            <person name="Joshi V."/>
            <person name="Kalu J.B."/>
            <person name="Kam C."/>
            <person name="Kashfia A."/>
            <person name="Keebler J."/>
            <person name="Kisamo H."/>
            <person name="Kovar C.L."/>
            <person name="Lago L.A."/>
            <person name="Lai C.-Y."/>
            <person name="Laidlaw J."/>
            <person name="Lara F."/>
            <person name="Le T.-K."/>
            <person name="Lee S.L."/>
            <person name="Legall F.H."/>
            <person name="Lemon S.J."/>
            <person name="Lewis L.R."/>
            <person name="Li B."/>
            <person name="Liu Y."/>
            <person name="Liu Y.-S."/>
            <person name="Lopez J."/>
            <person name="Lozado R.J."/>
            <person name="Lu J."/>
            <person name="Madu R.C."/>
            <person name="Maheshwari M."/>
            <person name="Maheshwari R."/>
            <person name="Malloy K."/>
            <person name="Martinez E."/>
            <person name="Mathew T."/>
            <person name="Mercado I.C."/>
            <person name="Mercado C."/>
            <person name="Meyer B."/>
            <person name="Montgomery K."/>
            <person name="Morgan M.B."/>
            <person name="Munidasa M."/>
            <person name="Nazareth L.V."/>
            <person name="Nelson J."/>
            <person name="Ng B.M."/>
            <person name="Nguyen N.B."/>
            <person name="Nguyen P.Q."/>
            <person name="Nguyen T."/>
            <person name="Obregon M."/>
            <person name="Okwuonu G.O."/>
            <person name="Onwere C.G."/>
            <person name="Orozco G."/>
            <person name="Parra A."/>
            <person name="Patel S."/>
            <person name="Patil S."/>
            <person name="Perez A."/>
            <person name="Perez Y."/>
            <person name="Pham C."/>
            <person name="Primus E.L."/>
            <person name="Pu L.-L."/>
            <person name="Puazo M."/>
            <person name="Qin X."/>
            <person name="Quiroz J.B."/>
            <person name="Reese J."/>
            <person name="Richards S."/>
            <person name="Rives C.M."/>
            <person name="Robberts R."/>
            <person name="Ruiz S.J."/>
            <person name="Ruiz M.J."/>
            <person name="Santibanez J."/>
            <person name="Schneider B.W."/>
            <person name="Sisson I."/>
            <person name="Smith M."/>
            <person name="Sodergren E."/>
            <person name="Song X.-Z."/>
            <person name="Song B.B."/>
            <person name="Summersgill H."/>
            <person name="Thelus R."/>
            <person name="Thornton R.D."/>
            <person name="Trejos Z.Y."/>
            <person name="Usmani K."/>
            <person name="Vattathil S."/>
            <person name="Villasana D."/>
            <person name="Walker D.L."/>
            <person name="Wang S."/>
            <person name="Wang K."/>
            <person name="White C.S."/>
            <person name="Williams A.C."/>
            <person name="Williamson J."/>
            <person name="Wilson K."/>
            <person name="Woghiren I.O."/>
            <person name="Woodworth J.R."/>
            <person name="Worley K.C."/>
            <person name="Wright R.A."/>
            <person name="Wu W."/>
            <person name="Young L."/>
            <person name="Zhang L."/>
            <person name="Zhang J."/>
            <person name="Zhu Y."/>
            <person name="Muzny D.M."/>
            <person name="Weinstock G."/>
            <person name="Gibbs R.A."/>
        </authorList>
    </citation>
    <scope>NUCLEOTIDE SEQUENCE [LARGE SCALE GENOMIC DNA]</scope>
    <source>
        <strain evidence="4">LSR1</strain>
    </source>
</reference>
<dbReference type="OrthoDB" id="18814at2759"/>
<feature type="transmembrane region" description="Helical" evidence="2">
    <location>
        <begin position="125"/>
        <end position="149"/>
    </location>
</feature>
<protein>
    <recommendedName>
        <fullName evidence="5">Thiamine transporter 2</fullName>
    </recommendedName>
</protein>
<accession>A0A8R2NTL4</accession>
<feature type="transmembrane region" description="Helical" evidence="2">
    <location>
        <begin position="5"/>
        <end position="24"/>
    </location>
</feature>